<evidence type="ECO:0000256" key="2">
    <source>
        <dbReference type="SAM" id="MobiDB-lite"/>
    </source>
</evidence>
<sequence>MGDRTAILDHGSWSIKAGHASSALSAEADLPPLVTPTTVRVYDVRTKLQFDQIMEDAETVRGGVSKSSGGAGDASLSGGDSVEASANGSYTELGPVQDGVICDWDAMEALWHYIFYEQLGWEKGEEEAVLIAERMLSSSKLQRELTTQIMFEKFNTKGVYMADQARLSLGSYGKVSGCVVDIGHGKIGVSCVADGQLHMPSGDSMPFGGEAFTHFLREAIQARNGREYSVKSAEDLKHECMEVCSSSKAYQSRTASCEEREHILPDGLTVKIGKEALQAGEVCFQPHLFGYKCMSLVDMVHTSISSVADQVMKRLLTESILVAGCGSATRGMEQRVLNELKLAFPPSYSPSILRRPEYMPQTCPMHSAWVGGFIEAKLAFAQNQHITKYDYDEYGPSVVHKKFLL</sequence>
<reference evidence="3 4" key="1">
    <citation type="submission" date="2024-03" db="EMBL/GenBank/DDBJ databases">
        <title>Complete genome sequence of the green alga Chloropicon roscoffensis RCC1871.</title>
        <authorList>
            <person name="Lemieux C."/>
            <person name="Pombert J.-F."/>
            <person name="Otis C."/>
            <person name="Turmel M."/>
        </authorList>
    </citation>
    <scope>NUCLEOTIDE SEQUENCE [LARGE SCALE GENOMIC DNA]</scope>
    <source>
        <strain evidence="3 4">RCC1871</strain>
    </source>
</reference>
<dbReference type="Pfam" id="PF00022">
    <property type="entry name" value="Actin"/>
    <property type="match status" value="2"/>
</dbReference>
<dbReference type="SMART" id="SM00268">
    <property type="entry name" value="ACTIN"/>
    <property type="match status" value="1"/>
</dbReference>
<evidence type="ECO:0000256" key="1">
    <source>
        <dbReference type="RuleBase" id="RU000487"/>
    </source>
</evidence>
<accession>A0AAX4P8Z3</accession>
<evidence type="ECO:0000313" key="4">
    <source>
        <dbReference type="Proteomes" id="UP001472866"/>
    </source>
</evidence>
<dbReference type="InterPro" id="IPR043129">
    <property type="entry name" value="ATPase_NBD"/>
</dbReference>
<comment type="similarity">
    <text evidence="1">Belongs to the actin family.</text>
</comment>
<dbReference type="EMBL" id="CP151506">
    <property type="protein sequence ID" value="WZN62603.1"/>
    <property type="molecule type" value="Genomic_DNA"/>
</dbReference>
<dbReference type="Proteomes" id="UP001472866">
    <property type="component" value="Chromosome 06"/>
</dbReference>
<dbReference type="Gene3D" id="3.30.420.40">
    <property type="match status" value="2"/>
</dbReference>
<proteinExistence type="inferred from homology"/>
<dbReference type="Gene3D" id="3.90.640.10">
    <property type="entry name" value="Actin, Chain A, domain 4"/>
    <property type="match status" value="1"/>
</dbReference>
<name>A0AAX4P8Z3_9CHLO</name>
<feature type="compositionally biased region" description="Low complexity" evidence="2">
    <location>
        <begin position="62"/>
        <end position="81"/>
    </location>
</feature>
<keyword evidence="4" id="KW-1185">Reference proteome</keyword>
<organism evidence="3 4">
    <name type="scientific">Chloropicon roscoffensis</name>
    <dbReference type="NCBI Taxonomy" id="1461544"/>
    <lineage>
        <taxon>Eukaryota</taxon>
        <taxon>Viridiplantae</taxon>
        <taxon>Chlorophyta</taxon>
        <taxon>Chloropicophyceae</taxon>
        <taxon>Chloropicales</taxon>
        <taxon>Chloropicaceae</taxon>
        <taxon>Chloropicon</taxon>
    </lineage>
</organism>
<dbReference type="PANTHER" id="PTHR11937">
    <property type="entry name" value="ACTIN"/>
    <property type="match status" value="1"/>
</dbReference>
<gene>
    <name evidence="3" type="ORF">HKI87_06g41410</name>
</gene>
<dbReference type="AlphaFoldDB" id="A0AAX4P8Z3"/>
<protein>
    <submittedName>
        <fullName evidence="3">Actin-related protein</fullName>
    </submittedName>
</protein>
<evidence type="ECO:0000313" key="3">
    <source>
        <dbReference type="EMBL" id="WZN62603.1"/>
    </source>
</evidence>
<dbReference type="SUPFAM" id="SSF53067">
    <property type="entry name" value="Actin-like ATPase domain"/>
    <property type="match status" value="2"/>
</dbReference>
<feature type="region of interest" description="Disordered" evidence="2">
    <location>
        <begin position="61"/>
        <end position="81"/>
    </location>
</feature>
<dbReference type="InterPro" id="IPR004000">
    <property type="entry name" value="Actin"/>
</dbReference>